<sequence>MNNKNSCTRGKKPHLVNKIAAKTITNMKDNMSIDINLCHQQSSIKCQKSSLSLSRAF</sequence>
<accession>A0A0B7AG07</accession>
<protein>
    <submittedName>
        <fullName evidence="1">Uncharacterized protein</fullName>
    </submittedName>
</protein>
<dbReference type="AlphaFoldDB" id="A0A0B7AG07"/>
<dbReference type="EMBL" id="HACG01032101">
    <property type="protein sequence ID" value="CEK78966.1"/>
    <property type="molecule type" value="Transcribed_RNA"/>
</dbReference>
<reference evidence="1" key="1">
    <citation type="submission" date="2014-12" db="EMBL/GenBank/DDBJ databases">
        <title>Insight into the proteome of Arion vulgaris.</title>
        <authorList>
            <person name="Aradska J."/>
            <person name="Bulat T."/>
            <person name="Smidak R."/>
            <person name="Sarate P."/>
            <person name="Gangsoo J."/>
            <person name="Sialana F."/>
            <person name="Bilban M."/>
            <person name="Lubec G."/>
        </authorList>
    </citation>
    <scope>NUCLEOTIDE SEQUENCE</scope>
    <source>
        <tissue evidence="1">Skin</tissue>
    </source>
</reference>
<proteinExistence type="predicted"/>
<organism evidence="1">
    <name type="scientific">Arion vulgaris</name>
    <dbReference type="NCBI Taxonomy" id="1028688"/>
    <lineage>
        <taxon>Eukaryota</taxon>
        <taxon>Metazoa</taxon>
        <taxon>Spiralia</taxon>
        <taxon>Lophotrochozoa</taxon>
        <taxon>Mollusca</taxon>
        <taxon>Gastropoda</taxon>
        <taxon>Heterobranchia</taxon>
        <taxon>Euthyneura</taxon>
        <taxon>Panpulmonata</taxon>
        <taxon>Eupulmonata</taxon>
        <taxon>Stylommatophora</taxon>
        <taxon>Helicina</taxon>
        <taxon>Arionoidea</taxon>
        <taxon>Arionidae</taxon>
        <taxon>Arion</taxon>
    </lineage>
</organism>
<gene>
    <name evidence="1" type="primary">ORF112920</name>
</gene>
<evidence type="ECO:0000313" key="1">
    <source>
        <dbReference type="EMBL" id="CEK78966.1"/>
    </source>
</evidence>
<name>A0A0B7AG07_9EUPU</name>